<keyword evidence="3" id="KW-0274">FAD</keyword>
<dbReference type="Gene3D" id="3.30.465.10">
    <property type="match status" value="1"/>
</dbReference>
<evidence type="ECO:0000256" key="3">
    <source>
        <dbReference type="ARBA" id="ARBA00022827"/>
    </source>
</evidence>
<comment type="similarity">
    <text evidence="1">Belongs to the oxygen-dependent FAD-linked oxidoreductase family.</text>
</comment>
<dbReference type="OrthoDB" id="407275at2759"/>
<evidence type="ECO:0000256" key="2">
    <source>
        <dbReference type="ARBA" id="ARBA00022630"/>
    </source>
</evidence>
<sequence>MKSTVSLLATGFLAASLVSAGPAVERAAATLSDCLNSKSVPTRWINSPDYADLAEPFNTRLPYKPVVIVLPETNQNVQDAVVCAAQFGVKVQAKSGGHSYASFSSGGQDGSMMIDLQPMQNIKLDKSTNIVKVGGGVRLGNLAQGIWDQGQRGLSHGTCPGVGIGGHFTHGGYGHTSRNWGLALDHIVGAEVVLANGTLVNATASQYPTIFWAVRGAADSFGIVTNFYLQTHEAPKAITYFSFQWGTALYGSKTKFVNTFLHVQDFATNASVVDSRISFGIYLDGVGAYSLSGTFFGTVNEFNTKIKPEFLRTLPTPGTVIVKSYDWIGYLTLLSDKDTIKEPLTGYDEHDNFFAKSITVPERDGLSKNALGAFYDYIKKGTSASYFVIINLYGGPGSQINNKDTSFAAYNDRDSLWVLQNYGETAASIDFINGLNDVIIGAQPYTQFGAYLNYVDPSYDAATAHELYYGAELYAELASLKKQVDPKMVFWNPQAIGA</sequence>
<evidence type="ECO:0000256" key="4">
    <source>
        <dbReference type="ARBA" id="ARBA00023002"/>
    </source>
</evidence>
<name>A0A6A6HZI5_9PLEO</name>
<dbReference type="AlphaFoldDB" id="A0A6A6HZI5"/>
<dbReference type="Gene3D" id="3.40.462.20">
    <property type="match status" value="1"/>
</dbReference>
<dbReference type="PANTHER" id="PTHR42973">
    <property type="entry name" value="BINDING OXIDOREDUCTASE, PUTATIVE (AFU_ORTHOLOGUE AFUA_1G17690)-RELATED"/>
    <property type="match status" value="1"/>
</dbReference>
<feature type="chain" id="PRO_5025664965" evidence="5">
    <location>
        <begin position="21"/>
        <end position="498"/>
    </location>
</feature>
<dbReference type="InterPro" id="IPR012951">
    <property type="entry name" value="BBE"/>
</dbReference>
<dbReference type="Proteomes" id="UP000800094">
    <property type="component" value="Unassembled WGS sequence"/>
</dbReference>
<gene>
    <name evidence="7" type="ORF">BU26DRAFT_117693</name>
</gene>
<dbReference type="GeneID" id="54572806"/>
<evidence type="ECO:0000256" key="5">
    <source>
        <dbReference type="SAM" id="SignalP"/>
    </source>
</evidence>
<dbReference type="InterPro" id="IPR016166">
    <property type="entry name" value="FAD-bd_PCMH"/>
</dbReference>
<dbReference type="InterPro" id="IPR006094">
    <property type="entry name" value="Oxid_FAD_bind_N"/>
</dbReference>
<evidence type="ECO:0000256" key="1">
    <source>
        <dbReference type="ARBA" id="ARBA00005466"/>
    </source>
</evidence>
<dbReference type="GO" id="GO:0016491">
    <property type="term" value="F:oxidoreductase activity"/>
    <property type="evidence" value="ECO:0007669"/>
    <property type="project" value="UniProtKB-KW"/>
</dbReference>
<dbReference type="PROSITE" id="PS51387">
    <property type="entry name" value="FAD_PCMH"/>
    <property type="match status" value="1"/>
</dbReference>
<reference evidence="7" key="1">
    <citation type="journal article" date="2020" name="Stud. Mycol.">
        <title>101 Dothideomycetes genomes: a test case for predicting lifestyles and emergence of pathogens.</title>
        <authorList>
            <person name="Haridas S."/>
            <person name="Albert R."/>
            <person name="Binder M."/>
            <person name="Bloem J."/>
            <person name="Labutti K."/>
            <person name="Salamov A."/>
            <person name="Andreopoulos B."/>
            <person name="Baker S."/>
            <person name="Barry K."/>
            <person name="Bills G."/>
            <person name="Bluhm B."/>
            <person name="Cannon C."/>
            <person name="Castanera R."/>
            <person name="Culley D."/>
            <person name="Daum C."/>
            <person name="Ezra D."/>
            <person name="Gonzalez J."/>
            <person name="Henrissat B."/>
            <person name="Kuo A."/>
            <person name="Liang C."/>
            <person name="Lipzen A."/>
            <person name="Lutzoni F."/>
            <person name="Magnuson J."/>
            <person name="Mondo S."/>
            <person name="Nolan M."/>
            <person name="Ohm R."/>
            <person name="Pangilinan J."/>
            <person name="Park H.-J."/>
            <person name="Ramirez L."/>
            <person name="Alfaro M."/>
            <person name="Sun H."/>
            <person name="Tritt A."/>
            <person name="Yoshinaga Y."/>
            <person name="Zwiers L.-H."/>
            <person name="Turgeon B."/>
            <person name="Goodwin S."/>
            <person name="Spatafora J."/>
            <person name="Crous P."/>
            <person name="Grigoriev I."/>
        </authorList>
    </citation>
    <scope>NUCLEOTIDE SEQUENCE</scope>
    <source>
        <strain evidence="7">CBS 122368</strain>
    </source>
</reference>
<feature type="domain" description="FAD-binding PCMH-type" evidence="6">
    <location>
        <begin position="61"/>
        <end position="234"/>
    </location>
</feature>
<dbReference type="GO" id="GO:0071949">
    <property type="term" value="F:FAD binding"/>
    <property type="evidence" value="ECO:0007669"/>
    <property type="project" value="InterPro"/>
</dbReference>
<keyword evidence="5" id="KW-0732">Signal</keyword>
<dbReference type="SUPFAM" id="SSF56176">
    <property type="entry name" value="FAD-binding/transporter-associated domain-like"/>
    <property type="match status" value="1"/>
</dbReference>
<evidence type="ECO:0000259" key="6">
    <source>
        <dbReference type="PROSITE" id="PS51387"/>
    </source>
</evidence>
<proteinExistence type="inferred from homology"/>
<dbReference type="Pfam" id="PF08031">
    <property type="entry name" value="BBE"/>
    <property type="match status" value="1"/>
</dbReference>
<dbReference type="InterPro" id="IPR016169">
    <property type="entry name" value="FAD-bd_PCMH_sub2"/>
</dbReference>
<keyword evidence="2" id="KW-0285">Flavoprotein</keyword>
<keyword evidence="8" id="KW-1185">Reference proteome</keyword>
<dbReference type="InterPro" id="IPR036318">
    <property type="entry name" value="FAD-bd_PCMH-like_sf"/>
</dbReference>
<accession>A0A6A6HZI5</accession>
<dbReference type="EMBL" id="ML987205">
    <property type="protein sequence ID" value="KAF2243436.1"/>
    <property type="molecule type" value="Genomic_DNA"/>
</dbReference>
<feature type="signal peptide" evidence="5">
    <location>
        <begin position="1"/>
        <end position="20"/>
    </location>
</feature>
<keyword evidence="4" id="KW-0560">Oxidoreductase</keyword>
<protein>
    <submittedName>
        <fullName evidence="7">Glucooligosaccharide oxidase</fullName>
    </submittedName>
</protein>
<dbReference type="Pfam" id="PF01565">
    <property type="entry name" value="FAD_binding_4"/>
    <property type="match status" value="1"/>
</dbReference>
<organism evidence="7 8">
    <name type="scientific">Trematosphaeria pertusa</name>
    <dbReference type="NCBI Taxonomy" id="390896"/>
    <lineage>
        <taxon>Eukaryota</taxon>
        <taxon>Fungi</taxon>
        <taxon>Dikarya</taxon>
        <taxon>Ascomycota</taxon>
        <taxon>Pezizomycotina</taxon>
        <taxon>Dothideomycetes</taxon>
        <taxon>Pleosporomycetidae</taxon>
        <taxon>Pleosporales</taxon>
        <taxon>Massarineae</taxon>
        <taxon>Trematosphaeriaceae</taxon>
        <taxon>Trematosphaeria</taxon>
    </lineage>
</organism>
<evidence type="ECO:0000313" key="8">
    <source>
        <dbReference type="Proteomes" id="UP000800094"/>
    </source>
</evidence>
<dbReference type="RefSeq" id="XP_033678440.1">
    <property type="nucleotide sequence ID" value="XM_033819476.1"/>
</dbReference>
<evidence type="ECO:0000313" key="7">
    <source>
        <dbReference type="EMBL" id="KAF2243436.1"/>
    </source>
</evidence>
<dbReference type="PANTHER" id="PTHR42973:SF15">
    <property type="entry name" value="FAD-BINDING PCMH-TYPE DOMAIN-CONTAINING PROTEIN"/>
    <property type="match status" value="1"/>
</dbReference>
<dbReference type="InterPro" id="IPR050416">
    <property type="entry name" value="FAD-linked_Oxidoreductase"/>
</dbReference>